<gene>
    <name evidence="1" type="ORF">SAMN05444920_10184</name>
</gene>
<sequence>MDWGPARFNLGPADPEPARAALEAAFGRFERADAVRLRATAWLVTGTRS</sequence>
<dbReference type="AlphaFoldDB" id="A0A1H5T1C0"/>
<proteinExistence type="predicted"/>
<accession>A0A1H5T1C0</accession>
<organism evidence="1 2">
    <name type="scientific">Nonomuraea solani</name>
    <dbReference type="NCBI Taxonomy" id="1144553"/>
    <lineage>
        <taxon>Bacteria</taxon>
        <taxon>Bacillati</taxon>
        <taxon>Actinomycetota</taxon>
        <taxon>Actinomycetes</taxon>
        <taxon>Streptosporangiales</taxon>
        <taxon>Streptosporangiaceae</taxon>
        <taxon>Nonomuraea</taxon>
    </lineage>
</organism>
<evidence type="ECO:0000313" key="1">
    <source>
        <dbReference type="EMBL" id="SEF56566.1"/>
    </source>
</evidence>
<protein>
    <submittedName>
        <fullName evidence="1">Uncharacterized protein</fullName>
    </submittedName>
</protein>
<dbReference type="EMBL" id="FNVT01000001">
    <property type="protein sequence ID" value="SEF56566.1"/>
    <property type="molecule type" value="Genomic_DNA"/>
</dbReference>
<evidence type="ECO:0000313" key="2">
    <source>
        <dbReference type="Proteomes" id="UP000236732"/>
    </source>
</evidence>
<reference evidence="1 2" key="1">
    <citation type="submission" date="2016-10" db="EMBL/GenBank/DDBJ databases">
        <authorList>
            <person name="de Groot N.N."/>
        </authorList>
    </citation>
    <scope>NUCLEOTIDE SEQUENCE [LARGE SCALE GENOMIC DNA]</scope>
    <source>
        <strain evidence="1 2">CGMCC 4.7037</strain>
    </source>
</reference>
<dbReference type="RefSeq" id="WP_160150131.1">
    <property type="nucleotide sequence ID" value="NZ_FNVT01000001.1"/>
</dbReference>
<dbReference type="Proteomes" id="UP000236732">
    <property type="component" value="Unassembled WGS sequence"/>
</dbReference>
<name>A0A1H5T1C0_9ACTN</name>
<dbReference type="OrthoDB" id="9777638at2"/>
<keyword evidence="2" id="KW-1185">Reference proteome</keyword>